<dbReference type="GO" id="GO:0032259">
    <property type="term" value="P:methylation"/>
    <property type="evidence" value="ECO:0007669"/>
    <property type="project" value="UniProtKB-KW"/>
</dbReference>
<dbReference type="SUPFAM" id="SSF53335">
    <property type="entry name" value="S-adenosyl-L-methionine-dependent methyltransferases"/>
    <property type="match status" value="1"/>
</dbReference>
<keyword evidence="5" id="KW-1185">Reference proteome</keyword>
<feature type="domain" description="Methyltransferase small" evidence="3">
    <location>
        <begin position="29"/>
        <end position="190"/>
    </location>
</feature>
<dbReference type="OrthoDB" id="9764961at2"/>
<dbReference type="Gene3D" id="3.40.50.150">
    <property type="entry name" value="Vaccinia Virus protein VP39"/>
    <property type="match status" value="1"/>
</dbReference>
<dbReference type="PANTHER" id="PTHR47816">
    <property type="entry name" value="RIBOSOMAL RNA SMALL SUBUNIT METHYLTRANSFERASE C"/>
    <property type="match status" value="1"/>
</dbReference>
<reference evidence="4 5" key="1">
    <citation type="submission" date="2018-10" db="EMBL/GenBank/DDBJ databases">
        <title>Aeromicrobium sp. 9W16Y-2 whole genome shotgun sequence.</title>
        <authorList>
            <person name="Li F."/>
        </authorList>
    </citation>
    <scope>NUCLEOTIDE SEQUENCE [LARGE SCALE GENOMIC DNA]</scope>
    <source>
        <strain evidence="4 5">9W16Y-2</strain>
    </source>
</reference>
<dbReference type="AlphaFoldDB" id="A0A3L8PP92"/>
<dbReference type="EMBL" id="RDBF01000003">
    <property type="protein sequence ID" value="RLV56523.1"/>
    <property type="molecule type" value="Genomic_DNA"/>
</dbReference>
<dbReference type="CDD" id="cd02440">
    <property type="entry name" value="AdoMet_MTases"/>
    <property type="match status" value="1"/>
</dbReference>
<name>A0A3L8PP92_9ACTN</name>
<evidence type="ECO:0000256" key="2">
    <source>
        <dbReference type="ARBA" id="ARBA00022679"/>
    </source>
</evidence>
<dbReference type="InterPro" id="IPR007848">
    <property type="entry name" value="Small_mtfrase_dom"/>
</dbReference>
<dbReference type="GO" id="GO:0008757">
    <property type="term" value="F:S-adenosylmethionine-dependent methyltransferase activity"/>
    <property type="evidence" value="ECO:0007669"/>
    <property type="project" value="InterPro"/>
</dbReference>
<dbReference type="Pfam" id="PF05175">
    <property type="entry name" value="MTS"/>
    <property type="match status" value="1"/>
</dbReference>
<evidence type="ECO:0000313" key="5">
    <source>
        <dbReference type="Proteomes" id="UP000282515"/>
    </source>
</evidence>
<dbReference type="PANTHER" id="PTHR47816:SF4">
    <property type="entry name" value="RIBOSOMAL RNA SMALL SUBUNIT METHYLTRANSFERASE C"/>
    <property type="match status" value="1"/>
</dbReference>
<protein>
    <submittedName>
        <fullName evidence="4">Methyltransferase domain-containing protein</fullName>
    </submittedName>
</protein>
<accession>A0A3L8PP92</accession>
<sequence>MADHYFDADPNVPERRRDITVSAWGTERTYTTATGVFSYQGLDKATEILLRHSTPPLSPATVLDLGCGWGPIACSLAAEGLTAWAVDVNDRALELTRHNAERHALDVTACRPEQVPADLTFDAIWSNPPIRIGKRALHELLLTWLPRLSRSGEARLVVGKNLGADSLHRWLDSEGYPTTRAASEKGFRVLSVRRP</sequence>
<dbReference type="Proteomes" id="UP000282515">
    <property type="component" value="Unassembled WGS sequence"/>
</dbReference>
<comment type="caution">
    <text evidence="4">The sequence shown here is derived from an EMBL/GenBank/DDBJ whole genome shotgun (WGS) entry which is preliminary data.</text>
</comment>
<dbReference type="InterPro" id="IPR029063">
    <property type="entry name" value="SAM-dependent_MTases_sf"/>
</dbReference>
<organism evidence="4 5">
    <name type="scientific">Aeromicrobium phragmitis</name>
    <dbReference type="NCBI Taxonomy" id="2478914"/>
    <lineage>
        <taxon>Bacteria</taxon>
        <taxon>Bacillati</taxon>
        <taxon>Actinomycetota</taxon>
        <taxon>Actinomycetes</taxon>
        <taxon>Propionibacteriales</taxon>
        <taxon>Nocardioidaceae</taxon>
        <taxon>Aeromicrobium</taxon>
    </lineage>
</organism>
<gene>
    <name evidence="4" type="ORF">D9V41_05455</name>
</gene>
<keyword evidence="2 4" id="KW-0808">Transferase</keyword>
<evidence type="ECO:0000259" key="3">
    <source>
        <dbReference type="Pfam" id="PF05175"/>
    </source>
</evidence>
<evidence type="ECO:0000313" key="4">
    <source>
        <dbReference type="EMBL" id="RLV56523.1"/>
    </source>
</evidence>
<proteinExistence type="predicted"/>
<keyword evidence="1 4" id="KW-0489">Methyltransferase</keyword>
<evidence type="ECO:0000256" key="1">
    <source>
        <dbReference type="ARBA" id="ARBA00022603"/>
    </source>
</evidence>
<dbReference type="InterPro" id="IPR046977">
    <property type="entry name" value="RsmC/RlmG"/>
</dbReference>
<dbReference type="RefSeq" id="WP_121793528.1">
    <property type="nucleotide sequence ID" value="NZ_RDBF01000003.1"/>
</dbReference>